<proteinExistence type="predicted"/>
<dbReference type="AlphaFoldDB" id="X0SFB1"/>
<reference evidence="2" key="1">
    <citation type="journal article" date="2014" name="Front. Microbiol.">
        <title>High frequency of phylogenetically diverse reductive dehalogenase-homologous genes in deep subseafloor sedimentary metagenomes.</title>
        <authorList>
            <person name="Kawai M."/>
            <person name="Futagami T."/>
            <person name="Toyoda A."/>
            <person name="Takaki Y."/>
            <person name="Nishi S."/>
            <person name="Hori S."/>
            <person name="Arai W."/>
            <person name="Tsubouchi T."/>
            <person name="Morono Y."/>
            <person name="Uchiyama I."/>
            <person name="Ito T."/>
            <person name="Fujiyama A."/>
            <person name="Inagaki F."/>
            <person name="Takami H."/>
        </authorList>
    </citation>
    <scope>NUCLEOTIDE SEQUENCE</scope>
    <source>
        <strain evidence="2">Expedition CK06-06</strain>
    </source>
</reference>
<sequence length="30" mass="3280">PFRETLSYMNPPPTKASKHPIGNAEAQEPA</sequence>
<protein>
    <submittedName>
        <fullName evidence="2">Uncharacterized protein</fullName>
    </submittedName>
</protein>
<gene>
    <name evidence="2" type="ORF">S01H1_16192</name>
</gene>
<accession>X0SFB1</accession>
<dbReference type="EMBL" id="BARS01008500">
    <property type="protein sequence ID" value="GAF79694.1"/>
    <property type="molecule type" value="Genomic_DNA"/>
</dbReference>
<comment type="caution">
    <text evidence="2">The sequence shown here is derived from an EMBL/GenBank/DDBJ whole genome shotgun (WGS) entry which is preliminary data.</text>
</comment>
<evidence type="ECO:0000256" key="1">
    <source>
        <dbReference type="SAM" id="MobiDB-lite"/>
    </source>
</evidence>
<evidence type="ECO:0000313" key="2">
    <source>
        <dbReference type="EMBL" id="GAF79694.1"/>
    </source>
</evidence>
<feature type="non-terminal residue" evidence="2">
    <location>
        <position position="1"/>
    </location>
</feature>
<feature type="region of interest" description="Disordered" evidence="1">
    <location>
        <begin position="1"/>
        <end position="30"/>
    </location>
</feature>
<name>X0SFB1_9ZZZZ</name>
<organism evidence="2">
    <name type="scientific">marine sediment metagenome</name>
    <dbReference type="NCBI Taxonomy" id="412755"/>
    <lineage>
        <taxon>unclassified sequences</taxon>
        <taxon>metagenomes</taxon>
        <taxon>ecological metagenomes</taxon>
    </lineage>
</organism>